<organism evidence="1 2">
    <name type="scientific">Endosaccharibacter trunci</name>
    <dbReference type="NCBI Taxonomy" id="2812733"/>
    <lineage>
        <taxon>Bacteria</taxon>
        <taxon>Pseudomonadati</taxon>
        <taxon>Pseudomonadota</taxon>
        <taxon>Alphaproteobacteria</taxon>
        <taxon>Acetobacterales</taxon>
        <taxon>Acetobacteraceae</taxon>
        <taxon>Endosaccharibacter</taxon>
    </lineage>
</organism>
<comment type="caution">
    <text evidence="1">The sequence shown here is derived from an EMBL/GenBank/DDBJ whole genome shotgun (WGS) entry which is preliminary data.</text>
</comment>
<evidence type="ECO:0000313" key="2">
    <source>
        <dbReference type="Proteomes" id="UP001524587"/>
    </source>
</evidence>
<accession>A0ABT1W5L5</accession>
<sequence length="117" mass="12496">MSAVAKRAGVAGLIVLLCAAKPVPPHDPDGASIDRVSAALLRHQLLHSACCVPFIVDHDSEPGPDDVDLRERHDAQCVGNPDIAPRTVSVPIDRKTGRMTTDARFQDRIDGTVSPLD</sequence>
<dbReference type="Proteomes" id="UP001524587">
    <property type="component" value="Unassembled WGS sequence"/>
</dbReference>
<protein>
    <submittedName>
        <fullName evidence="1">Uncharacterized protein</fullName>
    </submittedName>
</protein>
<reference evidence="1 2" key="1">
    <citation type="submission" date="2022-06" db="EMBL/GenBank/DDBJ databases">
        <title>Endosaccharibacter gen. nov., sp. nov., endophytic bacteria isolated from sugarcane.</title>
        <authorList>
            <person name="Pitiwittayakul N."/>
            <person name="Yukphan P."/>
            <person name="Charoenyingcharoen P."/>
            <person name="Tanasupawat S."/>
        </authorList>
    </citation>
    <scope>NUCLEOTIDE SEQUENCE [LARGE SCALE GENOMIC DNA]</scope>
    <source>
        <strain evidence="1 2">KSS8</strain>
    </source>
</reference>
<evidence type="ECO:0000313" key="1">
    <source>
        <dbReference type="EMBL" id="MCQ8278181.1"/>
    </source>
</evidence>
<proteinExistence type="predicted"/>
<name>A0ABT1W5L5_9PROT</name>
<gene>
    <name evidence="1" type="ORF">NFI95_06935</name>
</gene>
<dbReference type="EMBL" id="JAMSKV010000004">
    <property type="protein sequence ID" value="MCQ8278181.1"/>
    <property type="molecule type" value="Genomic_DNA"/>
</dbReference>
<dbReference type="RefSeq" id="WP_422863642.1">
    <property type="nucleotide sequence ID" value="NZ_JAMSKV010000004.1"/>
</dbReference>
<keyword evidence="2" id="KW-1185">Reference proteome</keyword>